<feature type="chain" id="PRO_5004628816" evidence="1">
    <location>
        <begin position="33"/>
        <end position="251"/>
    </location>
</feature>
<dbReference type="AlphaFoldDB" id="U2HF11"/>
<dbReference type="EMBL" id="ATDL01000006">
    <property type="protein sequence ID" value="ERJ60356.1"/>
    <property type="molecule type" value="Genomic_DNA"/>
</dbReference>
<gene>
    <name evidence="2" type="ORF">M472_16495</name>
</gene>
<evidence type="ECO:0000256" key="1">
    <source>
        <dbReference type="SAM" id="SignalP"/>
    </source>
</evidence>
<name>U2HF11_9SPHI</name>
<comment type="caution">
    <text evidence="2">The sequence shown here is derived from an EMBL/GenBank/DDBJ whole genome shotgun (WGS) entry which is preliminary data.</text>
</comment>
<accession>U2HF11</accession>
<dbReference type="Proteomes" id="UP000016584">
    <property type="component" value="Unassembled WGS sequence"/>
</dbReference>
<sequence>MNIYINFLNSYKKIMKTRLLIIFLAITNTALAQNPWKTAVEQTLPEYIPLPMDRLFQAGQIFQNKHNTEIKELLARDAESIRAHRELHLETKYFKNLFNGTHEVTTIIQGKRITKAKVVVSNNLIQKFILGNEIYTAPEKLKVPSEIINGYCKVFAEYNASLIPIEFYFTDLYSSSSVTALSPSDSEDLLYSLGEKSIIPVYETPSSISPIFHITKKNQSQVTVLEKNNNTGYAKVKIGALLGYIVNRRIK</sequence>
<protein>
    <submittedName>
        <fullName evidence="2">Uncharacterized protein</fullName>
    </submittedName>
</protein>
<dbReference type="RefSeq" id="WP_021069233.1">
    <property type="nucleotide sequence ID" value="NZ_ATDL01000006.1"/>
</dbReference>
<keyword evidence="1" id="KW-0732">Signal</keyword>
<proteinExistence type="predicted"/>
<keyword evidence="3" id="KW-1185">Reference proteome</keyword>
<evidence type="ECO:0000313" key="3">
    <source>
        <dbReference type="Proteomes" id="UP000016584"/>
    </source>
</evidence>
<reference evidence="2 3" key="1">
    <citation type="journal article" date="2013" name="Genome Announc.">
        <title>The Draft Genome Sequence of Sphingomonas paucimobilis Strain HER1398 (Proteobacteria), Host to the Giant PAU Phage, Indicates That It Is a Member of the Genus Sphingobacterium (Bacteroidetes).</title>
        <authorList>
            <person name="White R.A.III."/>
            <person name="Suttle C.A."/>
        </authorList>
    </citation>
    <scope>NUCLEOTIDE SEQUENCE [LARGE SCALE GENOMIC DNA]</scope>
    <source>
        <strain evidence="2 3">HER1398</strain>
    </source>
</reference>
<dbReference type="PATRIC" id="fig|1346330.5.peg.1054"/>
<evidence type="ECO:0000313" key="2">
    <source>
        <dbReference type="EMBL" id="ERJ60356.1"/>
    </source>
</evidence>
<feature type="signal peptide" evidence="1">
    <location>
        <begin position="1"/>
        <end position="32"/>
    </location>
</feature>
<organism evidence="2 3">
    <name type="scientific">Sphingobacterium paucimobilis HER1398</name>
    <dbReference type="NCBI Taxonomy" id="1346330"/>
    <lineage>
        <taxon>Bacteria</taxon>
        <taxon>Pseudomonadati</taxon>
        <taxon>Bacteroidota</taxon>
        <taxon>Sphingobacteriia</taxon>
        <taxon>Sphingobacteriales</taxon>
        <taxon>Sphingobacteriaceae</taxon>
        <taxon>Sphingobacterium</taxon>
    </lineage>
</organism>